<evidence type="ECO:0000313" key="1">
    <source>
        <dbReference type="EMBL" id="OGD83153.1"/>
    </source>
</evidence>
<evidence type="ECO:0000313" key="2">
    <source>
        <dbReference type="Proteomes" id="UP000179252"/>
    </source>
</evidence>
<gene>
    <name evidence="1" type="ORF">A2165_01260</name>
</gene>
<organism evidence="1 2">
    <name type="scientific">Candidatus Curtissbacteria bacterium RBG_13_40_7</name>
    <dbReference type="NCBI Taxonomy" id="1797706"/>
    <lineage>
        <taxon>Bacteria</taxon>
        <taxon>Candidatus Curtissiibacteriota</taxon>
    </lineage>
</organism>
<name>A0A1F5FU63_9BACT</name>
<comment type="caution">
    <text evidence="1">The sequence shown here is derived from an EMBL/GenBank/DDBJ whole genome shotgun (WGS) entry which is preliminary data.</text>
</comment>
<protein>
    <submittedName>
        <fullName evidence="1">Uncharacterized protein</fullName>
    </submittedName>
</protein>
<reference evidence="1 2" key="1">
    <citation type="journal article" date="2016" name="Nat. Commun.">
        <title>Thousands of microbial genomes shed light on interconnected biogeochemical processes in an aquifer system.</title>
        <authorList>
            <person name="Anantharaman K."/>
            <person name="Brown C.T."/>
            <person name="Hug L.A."/>
            <person name="Sharon I."/>
            <person name="Castelle C.J."/>
            <person name="Probst A.J."/>
            <person name="Thomas B.C."/>
            <person name="Singh A."/>
            <person name="Wilkins M.J."/>
            <person name="Karaoz U."/>
            <person name="Brodie E.L."/>
            <person name="Williams K.H."/>
            <person name="Hubbard S.S."/>
            <person name="Banfield J.F."/>
        </authorList>
    </citation>
    <scope>NUCLEOTIDE SEQUENCE [LARGE SCALE GENOMIC DNA]</scope>
</reference>
<dbReference type="AlphaFoldDB" id="A0A1F5FU63"/>
<proteinExistence type="predicted"/>
<sequence>MFKRMLAPIQAWVLLQGKCVGCGRSLSLAKKIEKPDNTQKVICACKRIYIFDKRKGRYHRAGFEEA</sequence>
<dbReference type="Proteomes" id="UP000179252">
    <property type="component" value="Unassembled WGS sequence"/>
</dbReference>
<accession>A0A1F5FU63</accession>
<dbReference type="EMBL" id="MFAU01000058">
    <property type="protein sequence ID" value="OGD83153.1"/>
    <property type="molecule type" value="Genomic_DNA"/>
</dbReference>